<evidence type="ECO:0000313" key="2">
    <source>
        <dbReference type="Proteomes" id="UP000075230"/>
    </source>
</evidence>
<evidence type="ECO:0000313" key="1">
    <source>
        <dbReference type="EMBL" id="GAT23263.1"/>
    </source>
</evidence>
<sequence>MASLLSVWNDNLHLAGVMTLRRLSTHTIVARNQLQIMWQTPISQAISFLPLLYRSSLAGPRSPSYLGSFSGISPPSFRATWFPKPPWLHPAPTVPVYVIFRFSPQREVYRERHDP</sequence>
<reference evidence="1 2" key="1">
    <citation type="journal article" date="2016" name="DNA Res.">
        <title>Genome sequence of Aspergillus luchuensis NBRC 4314.</title>
        <authorList>
            <person name="Yamada O."/>
            <person name="Machida M."/>
            <person name="Hosoyama A."/>
            <person name="Goto M."/>
            <person name="Takahashi T."/>
            <person name="Futagami T."/>
            <person name="Yamagata Y."/>
            <person name="Takeuchi M."/>
            <person name="Kobayashi T."/>
            <person name="Koike H."/>
            <person name="Abe K."/>
            <person name="Asai K."/>
            <person name="Arita M."/>
            <person name="Fujita N."/>
            <person name="Fukuda K."/>
            <person name="Higa K."/>
            <person name="Horikawa H."/>
            <person name="Ishikawa T."/>
            <person name="Jinno K."/>
            <person name="Kato Y."/>
            <person name="Kirimura K."/>
            <person name="Mizutani O."/>
            <person name="Nakasone K."/>
            <person name="Sano M."/>
            <person name="Shiraishi Y."/>
            <person name="Tsukahara M."/>
            <person name="Gomi K."/>
        </authorList>
    </citation>
    <scope>NUCLEOTIDE SEQUENCE [LARGE SCALE GENOMIC DNA]</scope>
    <source>
        <strain evidence="1 2">RIB 2604</strain>
    </source>
</reference>
<organism evidence="1 2">
    <name type="scientific">Aspergillus kawachii</name>
    <name type="common">White koji mold</name>
    <name type="synonym">Aspergillus awamori var. kawachi</name>
    <dbReference type="NCBI Taxonomy" id="1069201"/>
    <lineage>
        <taxon>Eukaryota</taxon>
        <taxon>Fungi</taxon>
        <taxon>Dikarya</taxon>
        <taxon>Ascomycota</taxon>
        <taxon>Pezizomycotina</taxon>
        <taxon>Eurotiomycetes</taxon>
        <taxon>Eurotiomycetidae</taxon>
        <taxon>Eurotiales</taxon>
        <taxon>Aspergillaceae</taxon>
        <taxon>Aspergillus</taxon>
        <taxon>Aspergillus subgen. Circumdati</taxon>
    </lineage>
</organism>
<dbReference type="AlphaFoldDB" id="A0A146FCM2"/>
<name>A0A146FCM2_ASPKA</name>
<dbReference type="EMBL" id="BCWF01000017">
    <property type="protein sequence ID" value="GAT23263.1"/>
    <property type="molecule type" value="Genomic_DNA"/>
</dbReference>
<comment type="caution">
    <text evidence="1">The sequence shown here is derived from an EMBL/GenBank/DDBJ whole genome shotgun (WGS) entry which is preliminary data.</text>
</comment>
<proteinExistence type="predicted"/>
<accession>A0A146FCM2</accession>
<reference evidence="2" key="2">
    <citation type="submission" date="2016-02" db="EMBL/GenBank/DDBJ databases">
        <title>Genome sequencing of Aspergillus luchuensis NBRC 4314.</title>
        <authorList>
            <person name="Yamada O."/>
        </authorList>
    </citation>
    <scope>NUCLEOTIDE SEQUENCE [LARGE SCALE GENOMIC DNA]</scope>
    <source>
        <strain evidence="2">RIB 2604</strain>
    </source>
</reference>
<protein>
    <submittedName>
        <fullName evidence="1">RacA</fullName>
    </submittedName>
</protein>
<gene>
    <name evidence="1" type="ORF">RIB2604_01704010</name>
</gene>
<dbReference type="Proteomes" id="UP000075230">
    <property type="component" value="Unassembled WGS sequence"/>
</dbReference>